<keyword evidence="4 6" id="KW-0067">ATP-binding</keyword>
<dbReference type="InterPro" id="IPR003593">
    <property type="entry name" value="AAA+_ATPase"/>
</dbReference>
<protein>
    <submittedName>
        <fullName evidence="6">ABC transporter ATP-binding protein</fullName>
    </submittedName>
</protein>
<dbReference type="PANTHER" id="PTHR43335:SF2">
    <property type="entry name" value="ABC TRANSPORTER, ATP-BINDING PROTEIN"/>
    <property type="match status" value="1"/>
</dbReference>
<keyword evidence="7" id="KW-1185">Reference proteome</keyword>
<evidence type="ECO:0000256" key="2">
    <source>
        <dbReference type="ARBA" id="ARBA00022448"/>
    </source>
</evidence>
<dbReference type="AlphaFoldDB" id="A0A2W1L468"/>
<dbReference type="OrthoDB" id="9804819at2"/>
<proteinExistence type="inferred from homology"/>
<keyword evidence="3" id="KW-0547">Nucleotide-binding</keyword>
<organism evidence="6 7">
    <name type="scientific">Paenibacillus sambharensis</name>
    <dbReference type="NCBI Taxonomy" id="1803190"/>
    <lineage>
        <taxon>Bacteria</taxon>
        <taxon>Bacillati</taxon>
        <taxon>Bacillota</taxon>
        <taxon>Bacilli</taxon>
        <taxon>Bacillales</taxon>
        <taxon>Paenibacillaceae</taxon>
        <taxon>Paenibacillus</taxon>
    </lineage>
</organism>
<dbReference type="GO" id="GO:0016887">
    <property type="term" value="F:ATP hydrolysis activity"/>
    <property type="evidence" value="ECO:0007669"/>
    <property type="project" value="InterPro"/>
</dbReference>
<accession>A0A2W1L468</accession>
<dbReference type="SMART" id="SM00382">
    <property type="entry name" value="AAA"/>
    <property type="match status" value="1"/>
</dbReference>
<dbReference type="SUPFAM" id="SSF52540">
    <property type="entry name" value="P-loop containing nucleoside triphosphate hydrolases"/>
    <property type="match status" value="1"/>
</dbReference>
<keyword evidence="2" id="KW-0813">Transport</keyword>
<evidence type="ECO:0000256" key="1">
    <source>
        <dbReference type="ARBA" id="ARBA00005417"/>
    </source>
</evidence>
<dbReference type="Gene3D" id="3.40.50.300">
    <property type="entry name" value="P-loop containing nucleotide triphosphate hydrolases"/>
    <property type="match status" value="1"/>
</dbReference>
<comment type="caution">
    <text evidence="6">The sequence shown here is derived from an EMBL/GenBank/DDBJ whole genome shotgun (WGS) entry which is preliminary data.</text>
</comment>
<evidence type="ECO:0000256" key="4">
    <source>
        <dbReference type="ARBA" id="ARBA00022840"/>
    </source>
</evidence>
<name>A0A2W1L468_9BACL</name>
<evidence type="ECO:0000313" key="7">
    <source>
        <dbReference type="Proteomes" id="UP000249522"/>
    </source>
</evidence>
<feature type="domain" description="ABC transporter" evidence="5">
    <location>
        <begin position="24"/>
        <end position="255"/>
    </location>
</feature>
<gene>
    <name evidence="6" type="ORF">DNH61_16110</name>
</gene>
<dbReference type="InterPro" id="IPR003439">
    <property type="entry name" value="ABC_transporter-like_ATP-bd"/>
</dbReference>
<dbReference type="PROSITE" id="PS50893">
    <property type="entry name" value="ABC_TRANSPORTER_2"/>
    <property type="match status" value="1"/>
</dbReference>
<dbReference type="Proteomes" id="UP000249522">
    <property type="component" value="Unassembled WGS sequence"/>
</dbReference>
<comment type="similarity">
    <text evidence="1">Belongs to the ABC transporter superfamily.</text>
</comment>
<dbReference type="GO" id="GO:0005524">
    <property type="term" value="F:ATP binding"/>
    <property type="evidence" value="ECO:0007669"/>
    <property type="project" value="UniProtKB-KW"/>
</dbReference>
<evidence type="ECO:0000313" key="6">
    <source>
        <dbReference type="EMBL" id="PZD94818.1"/>
    </source>
</evidence>
<dbReference type="InterPro" id="IPR027417">
    <property type="entry name" value="P-loop_NTPase"/>
</dbReference>
<reference evidence="6 7" key="1">
    <citation type="submission" date="2018-06" db="EMBL/GenBank/DDBJ databases">
        <title>Paenibacillus imtechensis sp. nov.</title>
        <authorList>
            <person name="Pinnaka A.K."/>
            <person name="Singh H."/>
            <person name="Kaur M."/>
        </authorList>
    </citation>
    <scope>NUCLEOTIDE SEQUENCE [LARGE SCALE GENOMIC DNA]</scope>
    <source>
        <strain evidence="6 7">SMB1</strain>
    </source>
</reference>
<evidence type="ECO:0000259" key="5">
    <source>
        <dbReference type="PROSITE" id="PS50893"/>
    </source>
</evidence>
<sequence length="317" mass="34924">MCKIDANFPFRSLVLSAGGTQMNLSASKLGKRYYGGEWGLRPAELHFGPGMHGLLGPNGAGKTTLMRLLAGLLRPTTGRAELDGLDVIHPRQRQRIGYVPQTFQMYPSLTGREWLMHRVQSSPGKLFPSRRQALEQVEKILLDVNLTSQADRPARTYSTGMMKRLGIAQAMIINPDVIIVDEPTAGLDPEERLRLRNVLAEASLTRIVLLSTHILSDIEASCGSVLVLKEGTAAYQGSLAGLASFGEGKVWTWEAAQDEWRRYGPSRLMSARRTEEGFICRTLAEEPPNRYARLSEPTLEDGYMALIGLPSEGGAFL</sequence>
<dbReference type="EMBL" id="QKRB01000049">
    <property type="protein sequence ID" value="PZD94818.1"/>
    <property type="molecule type" value="Genomic_DNA"/>
</dbReference>
<dbReference type="PANTHER" id="PTHR43335">
    <property type="entry name" value="ABC TRANSPORTER, ATP-BINDING PROTEIN"/>
    <property type="match status" value="1"/>
</dbReference>
<evidence type="ECO:0000256" key="3">
    <source>
        <dbReference type="ARBA" id="ARBA00022741"/>
    </source>
</evidence>
<dbReference type="Pfam" id="PF00005">
    <property type="entry name" value="ABC_tran"/>
    <property type="match status" value="1"/>
</dbReference>